<reference evidence="2" key="1">
    <citation type="submission" date="2024-06" db="EMBL/GenBank/DDBJ databases">
        <authorList>
            <person name="Li S."/>
        </authorList>
    </citation>
    <scope>NUCLEOTIDE SEQUENCE</scope>
    <source>
        <strain evidence="2">SR10</strain>
    </source>
</reference>
<gene>
    <name evidence="2" type="ORF">ABU614_09575</name>
</gene>
<dbReference type="PANTHER" id="PTHR46825:SF9">
    <property type="entry name" value="BETA-LACTAMASE-RELATED DOMAIN-CONTAINING PROTEIN"/>
    <property type="match status" value="1"/>
</dbReference>
<accession>A0AAU8N084</accession>
<dbReference type="EMBL" id="CP159925">
    <property type="protein sequence ID" value="XCO77014.1"/>
    <property type="molecule type" value="Genomic_DNA"/>
</dbReference>
<dbReference type="InterPro" id="IPR001466">
    <property type="entry name" value="Beta-lactam-related"/>
</dbReference>
<name>A0AAU8N084_9GAMM</name>
<dbReference type="SUPFAM" id="SSF56601">
    <property type="entry name" value="beta-lactamase/transpeptidase-like"/>
    <property type="match status" value="1"/>
</dbReference>
<feature type="domain" description="Beta-lactamase-related" evidence="1">
    <location>
        <begin position="40"/>
        <end position="355"/>
    </location>
</feature>
<dbReference type="PANTHER" id="PTHR46825">
    <property type="entry name" value="D-ALANYL-D-ALANINE-CARBOXYPEPTIDASE/ENDOPEPTIDASE AMPH"/>
    <property type="match status" value="1"/>
</dbReference>
<dbReference type="Pfam" id="PF00144">
    <property type="entry name" value="Beta-lactamase"/>
    <property type="match status" value="1"/>
</dbReference>
<dbReference type="GO" id="GO:0016787">
    <property type="term" value="F:hydrolase activity"/>
    <property type="evidence" value="ECO:0007669"/>
    <property type="project" value="UniProtKB-KW"/>
</dbReference>
<evidence type="ECO:0000313" key="2">
    <source>
        <dbReference type="EMBL" id="XCO77014.1"/>
    </source>
</evidence>
<keyword evidence="2" id="KW-0378">Hydrolase</keyword>
<dbReference type="Gene3D" id="3.40.710.10">
    <property type="entry name" value="DD-peptidase/beta-lactamase superfamily"/>
    <property type="match status" value="1"/>
</dbReference>
<dbReference type="RefSeq" id="WP_363800327.1">
    <property type="nucleotide sequence ID" value="NZ_CP159925.1"/>
</dbReference>
<dbReference type="EC" id="3.1.1.103" evidence="2"/>
<evidence type="ECO:0000259" key="1">
    <source>
        <dbReference type="Pfam" id="PF00144"/>
    </source>
</evidence>
<dbReference type="InterPro" id="IPR050491">
    <property type="entry name" value="AmpC-like"/>
</dbReference>
<dbReference type="AlphaFoldDB" id="A0AAU8N084"/>
<organism evidence="2">
    <name type="scientific">Lysobacter firmicutimachus</name>
    <dbReference type="NCBI Taxonomy" id="1792846"/>
    <lineage>
        <taxon>Bacteria</taxon>
        <taxon>Pseudomonadati</taxon>
        <taxon>Pseudomonadota</taxon>
        <taxon>Gammaproteobacteria</taxon>
        <taxon>Lysobacterales</taxon>
        <taxon>Lysobacteraceae</taxon>
        <taxon>Lysobacter</taxon>
    </lineage>
</organism>
<dbReference type="InterPro" id="IPR012338">
    <property type="entry name" value="Beta-lactam/transpept-like"/>
</dbReference>
<proteinExistence type="predicted"/>
<protein>
    <submittedName>
        <fullName evidence="2">Serine hydrolase domain-containing protein</fullName>
        <ecNumber evidence="2">3.1.1.103</ecNumber>
    </submittedName>
</protein>
<sequence>MRTIFLLTAAVAASIGGCSAVPSREPARPAGDAGRDAAVAALMRDYIGRVPGASVLVLHEGRPLLRRGYGLANLEAATAATPQTHYRLASVSKQFTSAAVLLLAEDGKLRLDDPIKRWLPSLPAACDAMTIRQLLSHTSGLIDYEEVMPHGRYDDGERQMRDADVLRVLEGQNRAYFAAGCGYRYSNSGYALLALIVEQASGRRYAEFLRERIFLPLGMHDAVAYERGVSQVAHRAYGYSFEQGRWRRTDQSPTSAVLGDGGVYASIDDLARWDAALYDDRLLSAASRRLAFAPHTPTDQAEVEYGYGWRITGETLWHSGESIGFRNVFVRWPQRRLSVAVLSNRNEPEPYRLALKIAELYLPDAPIH</sequence>
<dbReference type="PROSITE" id="PS51257">
    <property type="entry name" value="PROKAR_LIPOPROTEIN"/>
    <property type="match status" value="1"/>
</dbReference>